<evidence type="ECO:0000256" key="2">
    <source>
        <dbReference type="ARBA" id="ARBA00007968"/>
    </source>
</evidence>
<dbReference type="InterPro" id="IPR036322">
    <property type="entry name" value="WD40_repeat_dom_sf"/>
</dbReference>
<feature type="repeat" description="WD" evidence="6">
    <location>
        <begin position="455"/>
        <end position="485"/>
    </location>
</feature>
<dbReference type="CDD" id="cd00200">
    <property type="entry name" value="WD40"/>
    <property type="match status" value="1"/>
</dbReference>
<dbReference type="InParanoid" id="A0A1V8SZ09"/>
<proteinExistence type="inferred from homology"/>
<reference evidence="10" key="1">
    <citation type="submission" date="2017-03" db="EMBL/GenBank/DDBJ databases">
        <title>Genomes of endolithic fungi from Antarctica.</title>
        <authorList>
            <person name="Coleine C."/>
            <person name="Masonjones S."/>
            <person name="Stajich J.E."/>
        </authorList>
    </citation>
    <scope>NUCLEOTIDE SEQUENCE [LARGE SCALE GENOMIC DNA]</scope>
    <source>
        <strain evidence="10">CCFEE 5527</strain>
    </source>
</reference>
<name>A0A1V8SZ09_9PEZI</name>
<dbReference type="InterPro" id="IPR036047">
    <property type="entry name" value="F-box-like_dom_sf"/>
</dbReference>
<dbReference type="CDD" id="cd22147">
    <property type="entry name" value="F-box_SpPof1-like"/>
    <property type="match status" value="1"/>
</dbReference>
<feature type="region of interest" description="Disordered" evidence="7">
    <location>
        <begin position="563"/>
        <end position="593"/>
    </location>
</feature>
<dbReference type="Gene3D" id="2.60.120.330">
    <property type="entry name" value="B-lactam Antibiotic, Isopenicillin N Synthase, Chain"/>
    <property type="match status" value="1"/>
</dbReference>
<comment type="caution">
    <text evidence="9">The sequence shown here is derived from an EMBL/GenBank/DDBJ whole genome shotgun (WGS) entry which is preliminary data.</text>
</comment>
<feature type="region of interest" description="Disordered" evidence="7">
    <location>
        <begin position="623"/>
        <end position="643"/>
    </location>
</feature>
<evidence type="ECO:0000256" key="1">
    <source>
        <dbReference type="ARBA" id="ARBA00004906"/>
    </source>
</evidence>
<dbReference type="FunFam" id="1.20.1280.50:FF:000016">
    <property type="entry name" value="E3 ubiquitin ligase complex SCF subunit sconB"/>
    <property type="match status" value="1"/>
</dbReference>
<dbReference type="Pfam" id="PF12937">
    <property type="entry name" value="F-box-like"/>
    <property type="match status" value="1"/>
</dbReference>
<feature type="compositionally biased region" description="Polar residues" evidence="7">
    <location>
        <begin position="298"/>
        <end position="313"/>
    </location>
</feature>
<evidence type="ECO:0000313" key="9">
    <source>
        <dbReference type="EMBL" id="OQO04406.1"/>
    </source>
</evidence>
<dbReference type="FunCoup" id="A0A1V8SZ09">
    <property type="interactions" value="268"/>
</dbReference>
<dbReference type="PROSITE" id="PS50082">
    <property type="entry name" value="WD_REPEATS_2"/>
    <property type="match status" value="5"/>
</dbReference>
<dbReference type="SUPFAM" id="SSF50978">
    <property type="entry name" value="WD40 repeat-like"/>
    <property type="match status" value="1"/>
</dbReference>
<dbReference type="FunFam" id="2.130.10.10:FF:000715">
    <property type="entry name" value="F-box protein MET30"/>
    <property type="match status" value="1"/>
</dbReference>
<feature type="compositionally biased region" description="Basic and acidic residues" evidence="7">
    <location>
        <begin position="578"/>
        <end position="593"/>
    </location>
</feature>
<evidence type="ECO:0000259" key="8">
    <source>
        <dbReference type="PROSITE" id="PS50181"/>
    </source>
</evidence>
<evidence type="ECO:0000256" key="4">
    <source>
        <dbReference type="ARBA" id="ARBA00022737"/>
    </source>
</evidence>
<feature type="repeat" description="WD" evidence="6">
    <location>
        <begin position="415"/>
        <end position="454"/>
    </location>
</feature>
<dbReference type="InterPro" id="IPR001680">
    <property type="entry name" value="WD40_rpt"/>
</dbReference>
<dbReference type="GO" id="GO:1990756">
    <property type="term" value="F:ubiquitin-like ligase-substrate adaptor activity"/>
    <property type="evidence" value="ECO:0007669"/>
    <property type="project" value="UniProtKB-ARBA"/>
</dbReference>
<dbReference type="PROSITE" id="PS00678">
    <property type="entry name" value="WD_REPEATS_1"/>
    <property type="match status" value="2"/>
</dbReference>
<dbReference type="GO" id="GO:0019005">
    <property type="term" value="C:SCF ubiquitin ligase complex"/>
    <property type="evidence" value="ECO:0007669"/>
    <property type="project" value="UniProtKB-ARBA"/>
</dbReference>
<dbReference type="AlphaFoldDB" id="A0A1V8SZ09"/>
<organism evidence="9 10">
    <name type="scientific">Cryoendolithus antarcticus</name>
    <dbReference type="NCBI Taxonomy" id="1507870"/>
    <lineage>
        <taxon>Eukaryota</taxon>
        <taxon>Fungi</taxon>
        <taxon>Dikarya</taxon>
        <taxon>Ascomycota</taxon>
        <taxon>Pezizomycotina</taxon>
        <taxon>Dothideomycetes</taxon>
        <taxon>Dothideomycetidae</taxon>
        <taxon>Cladosporiales</taxon>
        <taxon>Cladosporiaceae</taxon>
        <taxon>Cryoendolithus</taxon>
    </lineage>
</organism>
<dbReference type="InterPro" id="IPR001810">
    <property type="entry name" value="F-box_dom"/>
</dbReference>
<dbReference type="OrthoDB" id="438224at2759"/>
<dbReference type="SUPFAM" id="SSF81383">
    <property type="entry name" value="F-box domain"/>
    <property type="match status" value="1"/>
</dbReference>
<dbReference type="PROSITE" id="PS50294">
    <property type="entry name" value="WD_REPEATS_REGION"/>
    <property type="match status" value="4"/>
</dbReference>
<dbReference type="InterPro" id="IPR020472">
    <property type="entry name" value="WD40_PAC1"/>
</dbReference>
<evidence type="ECO:0000256" key="5">
    <source>
        <dbReference type="ARBA" id="ARBA00022786"/>
    </source>
</evidence>
<comment type="pathway">
    <text evidence="1">Protein modification; protein ubiquitination.</text>
</comment>
<comment type="similarity">
    <text evidence="2">Belongs to the WD repeat MET30/SCONB/SCON-2 family.</text>
</comment>
<dbReference type="InterPro" id="IPR027443">
    <property type="entry name" value="IPNS-like_sf"/>
</dbReference>
<feature type="compositionally biased region" description="Polar residues" evidence="7">
    <location>
        <begin position="1"/>
        <end position="16"/>
    </location>
</feature>
<feature type="repeat" description="WD" evidence="6">
    <location>
        <begin position="494"/>
        <end position="535"/>
    </location>
</feature>
<dbReference type="Pfam" id="PF00400">
    <property type="entry name" value="WD40"/>
    <property type="match status" value="4"/>
</dbReference>
<keyword evidence="10" id="KW-1185">Reference proteome</keyword>
<accession>A0A1V8SZ09</accession>
<evidence type="ECO:0000256" key="6">
    <source>
        <dbReference type="PROSITE-ProRule" id="PRU00221"/>
    </source>
</evidence>
<keyword evidence="3 6" id="KW-0853">WD repeat</keyword>
<keyword evidence="5" id="KW-0833">Ubl conjugation pathway</keyword>
<feature type="domain" description="F-box" evidence="8">
    <location>
        <begin position="190"/>
        <end position="236"/>
    </location>
</feature>
<gene>
    <name evidence="9" type="ORF">B0A48_11017</name>
</gene>
<sequence>MPSAEHSGQSLLQQPTPGAEDDHHHITHEHGDLCRHDHEHDLGLRSRERVAEDQSLKMSTSSKLAEQTIAPFLTQHIPMQYNPIGGSQRTSVQPASAHVVEAETTSSKFCYRHRPDLKCRRQANEPSMDQLQNELASLSQSDQQAISHVWSLFSAAPAKHRNLMLQGVLTQCCFPQLSFISANVRDLIKIDFLSALPAELSYQILCSLDTVSLCKAAQVSQRWRELADDDVVWHKMCEQHIDRKCTKCGWGLPLLERKRLRIEKRQIQLRATGRGLNEWSPAITPLPERPVPAVTTVDAAQSSAEETSPTSTKRALEDDVASASSDAKRQCTLSSSGTKSGDYFAPRKRPWKDVYRDRFKVGTAWKYGRCSTKVFKGHTNGVMCLQFDDSVLITGSYDTTAKVWDIQTGQELRTLRGHTSGIRCLQFDDTKLMTGGLDGTMKLWNWKTGEMLRSFPAHNDGIIALHFVDRYVASGSSDKTIRVWDSEGKSTFLLRGHTDWVNSVKIDEASRTLFSASDDMTVKLWDLDTKECIKTFEGHVGQVQQVLPMPAEFELDDDITAAEKDDDTSSVSSAGLSQHDESPRLERAHFWPNDLDRPAPPKYMLTGALDSTIRLWNVHFNPTAQQPEQRSPSESSDPSSTAFVALPTDPLTNSHFPRAQACPQAINVSLNDLAHGNVSLDTLETAFGPESLGIIIVRDLPKEFVSLRQKLLSMSSYLANLEGEQLAKLEKAEANYSVGWSCGKETLADGRYDTLKGSYYAQPVHNTELEAKARSLYPDNVAMTSPNVWPEESVLSGFEETFETMCRLIVDVAALVARSCDRYGVAKLDGYSEGTLENIVRSSVSTKARLLHYFPPPPSVTSAEPKESTDSGVDIDDDWCATHVDIGALTGLTSQMFVDEATHSPYRPTTDSYPPHLPELEAHPDPKAGLWIKSRSGHTTQVHIPRDCLAFQTGMALQLITRGAFRAVPHFVRGGKVDGVAGKIARNTMAVFTQPNLWEEVEKGRTFAEFAEAEIKGGL</sequence>
<feature type="region of interest" description="Disordered" evidence="7">
    <location>
        <begin position="1"/>
        <end position="25"/>
    </location>
</feature>
<evidence type="ECO:0000256" key="3">
    <source>
        <dbReference type="ARBA" id="ARBA00022574"/>
    </source>
</evidence>
<evidence type="ECO:0000256" key="7">
    <source>
        <dbReference type="SAM" id="MobiDB-lite"/>
    </source>
</evidence>
<keyword evidence="4" id="KW-0677">Repeat</keyword>
<dbReference type="EMBL" id="NAJO01000022">
    <property type="protein sequence ID" value="OQO04406.1"/>
    <property type="molecule type" value="Genomic_DNA"/>
</dbReference>
<dbReference type="GO" id="GO:0031146">
    <property type="term" value="P:SCF-dependent proteasomal ubiquitin-dependent protein catabolic process"/>
    <property type="evidence" value="ECO:0007669"/>
    <property type="project" value="UniProtKB-ARBA"/>
</dbReference>
<feature type="compositionally biased region" description="Low complexity" evidence="7">
    <location>
        <begin position="625"/>
        <end position="640"/>
    </location>
</feature>
<dbReference type="PANTHER" id="PTHR48420:SF1">
    <property type="entry name" value="NON-HAEM DIOXYGENASE N-TERMINAL DOMAIN-CONTAINING PROTEIN"/>
    <property type="match status" value="1"/>
</dbReference>
<dbReference type="SMART" id="SM00256">
    <property type="entry name" value="FBOX"/>
    <property type="match status" value="1"/>
</dbReference>
<dbReference type="STRING" id="1507870.A0A1V8SZ09"/>
<feature type="repeat" description="WD" evidence="6">
    <location>
        <begin position="375"/>
        <end position="414"/>
    </location>
</feature>
<dbReference type="PROSITE" id="PS50181">
    <property type="entry name" value="FBOX"/>
    <property type="match status" value="1"/>
</dbReference>
<dbReference type="Gene3D" id="2.130.10.10">
    <property type="entry name" value="YVTN repeat-like/Quinoprotein amine dehydrogenase"/>
    <property type="match status" value="1"/>
</dbReference>
<protein>
    <recommendedName>
        <fullName evidence="8">F-box domain-containing protein</fullName>
    </recommendedName>
</protein>
<dbReference type="InterPro" id="IPR019775">
    <property type="entry name" value="WD40_repeat_CS"/>
</dbReference>
<dbReference type="SMART" id="SM00320">
    <property type="entry name" value="WD40"/>
    <property type="match status" value="5"/>
</dbReference>
<feature type="region of interest" description="Disordered" evidence="7">
    <location>
        <begin position="297"/>
        <end position="339"/>
    </location>
</feature>
<dbReference type="PRINTS" id="PR00320">
    <property type="entry name" value="GPROTEINBRPT"/>
</dbReference>
<dbReference type="PANTHER" id="PTHR48420">
    <property type="entry name" value="NON-HAEM DIOXYGENASE N-TERMINAL DOMAIN-CONTAINING PROTEIN"/>
    <property type="match status" value="1"/>
</dbReference>
<feature type="repeat" description="WD" evidence="6">
    <location>
        <begin position="603"/>
        <end position="626"/>
    </location>
</feature>
<dbReference type="InterPro" id="IPR015943">
    <property type="entry name" value="WD40/YVTN_repeat-like_dom_sf"/>
</dbReference>
<evidence type="ECO:0000313" key="10">
    <source>
        <dbReference type="Proteomes" id="UP000192596"/>
    </source>
</evidence>
<dbReference type="SUPFAM" id="SSF51197">
    <property type="entry name" value="Clavaminate synthase-like"/>
    <property type="match status" value="1"/>
</dbReference>
<dbReference type="Proteomes" id="UP000192596">
    <property type="component" value="Unassembled WGS sequence"/>
</dbReference>
<dbReference type="Gene3D" id="1.20.1280.50">
    <property type="match status" value="1"/>
</dbReference>